<dbReference type="HOGENOM" id="CLU_109321_1_0_6"/>
<feature type="signal peptide" evidence="1">
    <location>
        <begin position="1"/>
        <end position="19"/>
    </location>
</feature>
<dbReference type="AlphaFoldDB" id="A1SRB4"/>
<keyword evidence="1" id="KW-0732">Signal</keyword>
<proteinExistence type="predicted"/>
<feature type="chain" id="PRO_5002637636" evidence="1">
    <location>
        <begin position="20"/>
        <end position="174"/>
    </location>
</feature>
<evidence type="ECO:0000313" key="3">
    <source>
        <dbReference type="Proteomes" id="UP000000639"/>
    </source>
</evidence>
<dbReference type="Pfam" id="PF04351">
    <property type="entry name" value="PilP"/>
    <property type="match status" value="1"/>
</dbReference>
<keyword evidence="3" id="KW-1185">Reference proteome</keyword>
<name>A1SRB4_PSYIN</name>
<gene>
    <name evidence="2" type="primary">pilP</name>
    <name evidence="2" type="ordered locus">Ping_0161</name>
</gene>
<dbReference type="KEGG" id="pin:Ping_0161"/>
<dbReference type="STRING" id="357804.Ping_0161"/>
<accession>A1SRB4</accession>
<evidence type="ECO:0000256" key="1">
    <source>
        <dbReference type="SAM" id="SignalP"/>
    </source>
</evidence>
<dbReference type="eggNOG" id="COG3168">
    <property type="taxonomic scope" value="Bacteria"/>
</dbReference>
<dbReference type="Gene3D" id="2.30.30.830">
    <property type="match status" value="1"/>
</dbReference>
<organism evidence="2 3">
    <name type="scientific">Psychromonas ingrahamii (strain DSM 17664 / CCUG 51855 / 37)</name>
    <dbReference type="NCBI Taxonomy" id="357804"/>
    <lineage>
        <taxon>Bacteria</taxon>
        <taxon>Pseudomonadati</taxon>
        <taxon>Pseudomonadota</taxon>
        <taxon>Gammaproteobacteria</taxon>
        <taxon>Alteromonadales</taxon>
        <taxon>Psychromonadaceae</taxon>
        <taxon>Psychromonas</taxon>
    </lineage>
</organism>
<dbReference type="OrthoDB" id="5296580at2"/>
<dbReference type="RefSeq" id="WP_011768588.1">
    <property type="nucleotide sequence ID" value="NC_008709.1"/>
</dbReference>
<dbReference type="Proteomes" id="UP000000639">
    <property type="component" value="Chromosome"/>
</dbReference>
<evidence type="ECO:0000313" key="2">
    <source>
        <dbReference type="EMBL" id="ABM02029.1"/>
    </source>
</evidence>
<dbReference type="InterPro" id="IPR007446">
    <property type="entry name" value="PilP"/>
</dbReference>
<dbReference type="EMBL" id="CP000510">
    <property type="protein sequence ID" value="ABM02029.1"/>
    <property type="molecule type" value="Genomic_DNA"/>
</dbReference>
<reference evidence="2 3" key="1">
    <citation type="submission" date="2007-01" db="EMBL/GenBank/DDBJ databases">
        <title>Complete sequence of Psychromonas ingrahamii 37.</title>
        <authorList>
            <consortium name="US DOE Joint Genome Institute"/>
            <person name="Copeland A."/>
            <person name="Lucas S."/>
            <person name="Lapidus A."/>
            <person name="Barry K."/>
            <person name="Detter J.C."/>
            <person name="Glavina del Rio T."/>
            <person name="Hammon N."/>
            <person name="Israni S."/>
            <person name="Dalin E."/>
            <person name="Tice H."/>
            <person name="Pitluck S."/>
            <person name="Thompson L.S."/>
            <person name="Brettin T."/>
            <person name="Bruce D."/>
            <person name="Han C."/>
            <person name="Tapia R."/>
            <person name="Schmutz J."/>
            <person name="Larimer F."/>
            <person name="Land M."/>
            <person name="Hauser L."/>
            <person name="Kyrpides N."/>
            <person name="Ivanova N."/>
            <person name="Staley J."/>
            <person name="Richardson P."/>
        </authorList>
    </citation>
    <scope>NUCLEOTIDE SEQUENCE [LARGE SCALE GENOMIC DNA]</scope>
    <source>
        <strain evidence="2 3">37</strain>
    </source>
</reference>
<protein>
    <submittedName>
        <fullName evidence="2">Type IV pilus biogenesis protein PilP</fullName>
    </submittedName>
</protein>
<dbReference type="PIRSF" id="PIRSF016481">
    <property type="entry name" value="Pilus_assembly_PilP"/>
    <property type="match status" value="1"/>
</dbReference>
<sequence>MRFFIILLMTFPLFSCVDADIDDLTRFVAETKTKNYPLDDKVPTFKQINPLTFTQATGRNPFSEPTAEEVAIAVINAPKSCPQPNLNRKKQALEMYSLDNLTMRGTVMVDQVLWGLVQVTGGELYKIKPGYYLGLNHGKVVNIAKDKIDLLELAVDRDGCWQERITKIMLSSSE</sequence>